<evidence type="ECO:0000256" key="3">
    <source>
        <dbReference type="ARBA" id="ARBA00023163"/>
    </source>
</evidence>
<feature type="domain" description="HTH asnC-type" evidence="4">
    <location>
        <begin position="39"/>
        <end position="100"/>
    </location>
</feature>
<gene>
    <name evidence="5" type="ORF">V6R86_00445</name>
</gene>
<keyword evidence="1" id="KW-0805">Transcription regulation</keyword>
<dbReference type="InterPro" id="IPR000485">
    <property type="entry name" value="AsnC-type_HTH_dom"/>
</dbReference>
<dbReference type="Gene3D" id="1.10.10.10">
    <property type="entry name" value="Winged helix-like DNA-binding domain superfamily/Winged helix DNA-binding domain"/>
    <property type="match status" value="1"/>
</dbReference>
<dbReference type="InterPro" id="IPR011991">
    <property type="entry name" value="ArsR-like_HTH"/>
</dbReference>
<evidence type="ECO:0000313" key="6">
    <source>
        <dbReference type="Proteomes" id="UP001382935"/>
    </source>
</evidence>
<dbReference type="PROSITE" id="PS00519">
    <property type="entry name" value="HTH_ASNC_1"/>
    <property type="match status" value="1"/>
</dbReference>
<dbReference type="Gene3D" id="3.30.70.920">
    <property type="match status" value="1"/>
</dbReference>
<dbReference type="InterPro" id="IPR019888">
    <property type="entry name" value="Tscrpt_reg_AsnC-like"/>
</dbReference>
<dbReference type="InterPro" id="IPR019887">
    <property type="entry name" value="Tscrpt_reg_AsnC/Lrp_C"/>
</dbReference>
<evidence type="ECO:0000259" key="4">
    <source>
        <dbReference type="PROSITE" id="PS50956"/>
    </source>
</evidence>
<dbReference type="InterPro" id="IPR011008">
    <property type="entry name" value="Dimeric_a/b-barrel"/>
</dbReference>
<evidence type="ECO:0000256" key="1">
    <source>
        <dbReference type="ARBA" id="ARBA00023015"/>
    </source>
</evidence>
<dbReference type="PANTHER" id="PTHR30154:SF17">
    <property type="entry name" value="DNA-BINDING TRANSCRIPTIONAL ACTIVATOR DECR"/>
    <property type="match status" value="1"/>
</dbReference>
<proteinExistence type="predicted"/>
<dbReference type="Pfam" id="PF01037">
    <property type="entry name" value="AsnC_trans_reg"/>
    <property type="match status" value="1"/>
</dbReference>
<keyword evidence="3" id="KW-0804">Transcription</keyword>
<dbReference type="CDD" id="cd00090">
    <property type="entry name" value="HTH_ARSR"/>
    <property type="match status" value="1"/>
</dbReference>
<dbReference type="SUPFAM" id="SSF54909">
    <property type="entry name" value="Dimeric alpha+beta barrel"/>
    <property type="match status" value="1"/>
</dbReference>
<name>A0ABZ2FYA5_9SPHN</name>
<dbReference type="EMBL" id="CP145607">
    <property type="protein sequence ID" value="WWM69209.1"/>
    <property type="molecule type" value="Genomic_DNA"/>
</dbReference>
<organism evidence="5 6">
    <name type="scientific">Sphingomonas kaistensis</name>
    <dbReference type="NCBI Taxonomy" id="298708"/>
    <lineage>
        <taxon>Bacteria</taxon>
        <taxon>Pseudomonadati</taxon>
        <taxon>Pseudomonadota</taxon>
        <taxon>Alphaproteobacteria</taxon>
        <taxon>Sphingomonadales</taxon>
        <taxon>Sphingomonadaceae</taxon>
        <taxon>Sphingomonas</taxon>
    </lineage>
</organism>
<evidence type="ECO:0000256" key="2">
    <source>
        <dbReference type="ARBA" id="ARBA00023125"/>
    </source>
</evidence>
<dbReference type="InterPro" id="IPR036390">
    <property type="entry name" value="WH_DNA-bd_sf"/>
</dbReference>
<keyword evidence="2" id="KW-0238">DNA-binding</keyword>
<dbReference type="SMART" id="SM00344">
    <property type="entry name" value="HTH_ASNC"/>
    <property type="match status" value="1"/>
</dbReference>
<dbReference type="Pfam" id="PF13404">
    <property type="entry name" value="HTH_AsnC-type"/>
    <property type="match status" value="1"/>
</dbReference>
<dbReference type="RefSeq" id="WP_338501120.1">
    <property type="nucleotide sequence ID" value="NZ_CP145607.1"/>
</dbReference>
<sequence>MEFVPSTEMQQGGPANNKRAASNLAKLQVHAQKAINMKMDHTDRRILAILQEDATLPVADIGAQVGLSPTPCWRRIQKLRAGGVIERTVALVDPRALGLGLTVFIEVEARDHSPEWQQRFLAGVSVLPEVLEVVRMAGETDYWLRVAVRDMAHFDDFYGKLIAAGPLKNVTSKFAMERCKSSTAYPVLADPAG</sequence>
<keyword evidence="6" id="KW-1185">Reference proteome</keyword>
<dbReference type="InterPro" id="IPR036388">
    <property type="entry name" value="WH-like_DNA-bd_sf"/>
</dbReference>
<dbReference type="PROSITE" id="PS50956">
    <property type="entry name" value="HTH_ASNC_2"/>
    <property type="match status" value="1"/>
</dbReference>
<dbReference type="SUPFAM" id="SSF46785">
    <property type="entry name" value="Winged helix' DNA-binding domain"/>
    <property type="match status" value="1"/>
</dbReference>
<reference evidence="5 6" key="1">
    <citation type="submission" date="2024-02" db="EMBL/GenBank/DDBJ databases">
        <title>Full genome sequence of Sphingomonas kaistensis.</title>
        <authorList>
            <person name="Poletto B.L."/>
            <person name="Silva G."/>
            <person name="Galante D."/>
            <person name="Campos K.R."/>
            <person name="Santos M.B.N."/>
            <person name="Sacchi C.T."/>
        </authorList>
    </citation>
    <scope>NUCLEOTIDE SEQUENCE [LARGE SCALE GENOMIC DNA]</scope>
    <source>
        <strain evidence="5 6">MA4R</strain>
    </source>
</reference>
<protein>
    <submittedName>
        <fullName evidence="5">Lrp/AsnC family transcriptional regulator</fullName>
    </submittedName>
</protein>
<accession>A0ABZ2FYA5</accession>
<dbReference type="PRINTS" id="PR00033">
    <property type="entry name" value="HTHASNC"/>
</dbReference>
<evidence type="ECO:0000313" key="5">
    <source>
        <dbReference type="EMBL" id="WWM69209.1"/>
    </source>
</evidence>
<dbReference type="PANTHER" id="PTHR30154">
    <property type="entry name" value="LEUCINE-RESPONSIVE REGULATORY PROTEIN"/>
    <property type="match status" value="1"/>
</dbReference>
<dbReference type="InterPro" id="IPR019885">
    <property type="entry name" value="Tscrpt_reg_HTH_AsnC-type_CS"/>
</dbReference>
<dbReference type="Proteomes" id="UP001382935">
    <property type="component" value="Chromosome"/>
</dbReference>